<comment type="caution">
    <text evidence="2">The sequence shown here is derived from an EMBL/GenBank/DDBJ whole genome shotgun (WGS) entry which is preliminary data.</text>
</comment>
<organism evidence="2 3">
    <name type="scientific">Clitoria ternatea</name>
    <name type="common">Butterfly pea</name>
    <dbReference type="NCBI Taxonomy" id="43366"/>
    <lineage>
        <taxon>Eukaryota</taxon>
        <taxon>Viridiplantae</taxon>
        <taxon>Streptophyta</taxon>
        <taxon>Embryophyta</taxon>
        <taxon>Tracheophyta</taxon>
        <taxon>Spermatophyta</taxon>
        <taxon>Magnoliopsida</taxon>
        <taxon>eudicotyledons</taxon>
        <taxon>Gunneridae</taxon>
        <taxon>Pentapetalae</taxon>
        <taxon>rosids</taxon>
        <taxon>fabids</taxon>
        <taxon>Fabales</taxon>
        <taxon>Fabaceae</taxon>
        <taxon>Papilionoideae</taxon>
        <taxon>50 kb inversion clade</taxon>
        <taxon>NPAAA clade</taxon>
        <taxon>indigoferoid/millettioid clade</taxon>
        <taxon>Phaseoleae</taxon>
        <taxon>Clitoria</taxon>
    </lineage>
</organism>
<accession>A0AAN9I537</accession>
<dbReference type="EMBL" id="JAYKXN010000008">
    <property type="protein sequence ID" value="KAK7265374.1"/>
    <property type="molecule type" value="Genomic_DNA"/>
</dbReference>
<proteinExistence type="predicted"/>
<reference evidence="2 3" key="1">
    <citation type="submission" date="2024-01" db="EMBL/GenBank/DDBJ databases">
        <title>The genomes of 5 underutilized Papilionoideae crops provide insights into root nodulation and disease resistance.</title>
        <authorList>
            <person name="Yuan L."/>
        </authorList>
    </citation>
    <scope>NUCLEOTIDE SEQUENCE [LARGE SCALE GENOMIC DNA]</scope>
    <source>
        <strain evidence="2">LY-2023</strain>
        <tissue evidence="2">Leaf</tissue>
    </source>
</reference>
<name>A0AAN9I537_CLITE</name>
<evidence type="ECO:0000313" key="3">
    <source>
        <dbReference type="Proteomes" id="UP001359559"/>
    </source>
</evidence>
<keyword evidence="1" id="KW-0812">Transmembrane</keyword>
<protein>
    <submittedName>
        <fullName evidence="2">Uncharacterized protein</fullName>
    </submittedName>
</protein>
<keyword evidence="3" id="KW-1185">Reference proteome</keyword>
<gene>
    <name evidence="2" type="ORF">RJT34_32993</name>
</gene>
<evidence type="ECO:0000256" key="1">
    <source>
        <dbReference type="SAM" id="Phobius"/>
    </source>
</evidence>
<evidence type="ECO:0000313" key="2">
    <source>
        <dbReference type="EMBL" id="KAK7265374.1"/>
    </source>
</evidence>
<feature type="transmembrane region" description="Helical" evidence="1">
    <location>
        <begin position="36"/>
        <end position="60"/>
    </location>
</feature>
<keyword evidence="1" id="KW-1133">Transmembrane helix</keyword>
<dbReference type="AlphaFoldDB" id="A0AAN9I537"/>
<keyword evidence="1" id="KW-0472">Membrane</keyword>
<sequence>MIMMTMVIPGVSFSHLYVLLLRVLNAKLKGRFDSLAGYPLVTSFLSVLVVKLHFPFLNFLPRISKPAS</sequence>
<dbReference type="Proteomes" id="UP001359559">
    <property type="component" value="Unassembled WGS sequence"/>
</dbReference>